<proteinExistence type="predicted"/>
<evidence type="ECO:0000313" key="3">
    <source>
        <dbReference type="Proteomes" id="UP000215747"/>
    </source>
</evidence>
<dbReference type="Pfam" id="PF24746">
    <property type="entry name" value="DUF7694"/>
    <property type="match status" value="1"/>
</dbReference>
<gene>
    <name evidence="2" type="ORF">CBF96_02125</name>
</gene>
<evidence type="ECO:0000259" key="1">
    <source>
        <dbReference type="Pfam" id="PF24746"/>
    </source>
</evidence>
<comment type="caution">
    <text evidence="2">The sequence shown here is derived from an EMBL/GenBank/DDBJ whole genome shotgun (WGS) entry which is preliminary data.</text>
</comment>
<dbReference type="EMBL" id="NGPL01000015">
    <property type="protein sequence ID" value="OYS70512.1"/>
    <property type="molecule type" value="Genomic_DNA"/>
</dbReference>
<reference evidence="2 3" key="2">
    <citation type="submission" date="2017-09" db="EMBL/GenBank/DDBJ databases">
        <title>Tripartite evolution among Lactobacillus johnsonii, Lactobacillus taiwanensis, Lactobacillus reuteri and their rodent host.</title>
        <authorList>
            <person name="Wang T."/>
            <person name="Knowles S."/>
            <person name="Cheng C."/>
        </authorList>
    </citation>
    <scope>NUCLEOTIDE SEQUENCE [LARGE SCALE GENOMIC DNA]</scope>
    <source>
        <strain evidence="2 3">114h</strain>
    </source>
</reference>
<reference evidence="3" key="1">
    <citation type="submission" date="2017-05" db="EMBL/GenBank/DDBJ databases">
        <authorList>
            <person name="Lin X.B."/>
            <person name="Stothard P."/>
            <person name="Tasseva G."/>
            <person name="Walter J."/>
        </authorList>
    </citation>
    <scope>NUCLEOTIDE SEQUENCE [LARGE SCALE GENOMIC DNA]</scope>
    <source>
        <strain evidence="3">114h</strain>
    </source>
</reference>
<protein>
    <recommendedName>
        <fullName evidence="1">DUF7694 domain-containing protein</fullName>
    </recommendedName>
</protein>
<dbReference type="InterPro" id="IPR056111">
    <property type="entry name" value="DUF7694"/>
</dbReference>
<feature type="domain" description="DUF7694" evidence="1">
    <location>
        <begin position="37"/>
        <end position="102"/>
    </location>
</feature>
<name>A0A256SUJ1_LIMRT</name>
<evidence type="ECO:0000313" key="2">
    <source>
        <dbReference type="EMBL" id="OYS70512.1"/>
    </source>
</evidence>
<accession>A0A256SUJ1</accession>
<dbReference type="Proteomes" id="UP000215747">
    <property type="component" value="Unassembled WGS sequence"/>
</dbReference>
<dbReference type="AlphaFoldDB" id="A0A256SUJ1"/>
<organism evidence="2 3">
    <name type="scientific">Limosilactobacillus reuteri</name>
    <name type="common">Lactobacillus reuteri</name>
    <dbReference type="NCBI Taxonomy" id="1598"/>
    <lineage>
        <taxon>Bacteria</taxon>
        <taxon>Bacillati</taxon>
        <taxon>Bacillota</taxon>
        <taxon>Bacilli</taxon>
        <taxon>Lactobacillales</taxon>
        <taxon>Lactobacillaceae</taxon>
        <taxon>Limosilactobacillus</taxon>
    </lineage>
</organism>
<sequence>MKPIKEVLKSPLITKITGTGDDGAMFEFKYKARKYEVIASNGGGWDHVSIVPVNQKRIPTWEVMCVLKDMCFNEDEVVMELHPAKKDYVNVHNECLHLWKPQGKTIPTPPKLFV</sequence>